<dbReference type="PROSITE" id="PS50158">
    <property type="entry name" value="ZF_CCHC"/>
    <property type="match status" value="1"/>
</dbReference>
<organism evidence="4 5">
    <name type="scientific">Acropora cervicornis</name>
    <name type="common">Staghorn coral</name>
    <dbReference type="NCBI Taxonomy" id="6130"/>
    <lineage>
        <taxon>Eukaryota</taxon>
        <taxon>Metazoa</taxon>
        <taxon>Cnidaria</taxon>
        <taxon>Anthozoa</taxon>
        <taxon>Hexacorallia</taxon>
        <taxon>Scleractinia</taxon>
        <taxon>Astrocoeniina</taxon>
        <taxon>Acroporidae</taxon>
        <taxon>Acropora</taxon>
    </lineage>
</organism>
<sequence>MEKSVNSFRLEQGDLSLAKYIDKATILCDQCEYPPEARDRLLRGAIVIGLRSKEAYYKCTEKGSELTLEEAIEIAQNQDATTHQVGYMRPEFKGDPLQIEIHKLQGNRQSGAKWKIQQPHRQGSNDQSYRTGFKNEKRVKSKRDSCFNCGAKPSHPKSECPAKKAKCFKCGKEGHYGSVCRSKSKDARVNELQVQSATAPKCVDCLLDEYEPVYFNAPIHHLKTIDCKVDTGASCNILPLYKAKALFGEDLKLGKPTVNLKGYNDSPVGNLGSCIEYLYHGNKMYRVLCEVVDSKGHMILGRRQALVMEYASFPEIQKPAVQAKTDRSIKTLVEKPSKPTNGPRGDVT</sequence>
<evidence type="ECO:0000313" key="5">
    <source>
        <dbReference type="Proteomes" id="UP001249851"/>
    </source>
</evidence>
<gene>
    <name evidence="4" type="ORF">P5673_009579</name>
</gene>
<dbReference type="AlphaFoldDB" id="A0AAD9V9F6"/>
<keyword evidence="1" id="KW-0862">Zinc</keyword>
<keyword evidence="1" id="KW-0863">Zinc-finger</keyword>
<evidence type="ECO:0000259" key="3">
    <source>
        <dbReference type="PROSITE" id="PS50158"/>
    </source>
</evidence>
<feature type="domain" description="CCHC-type" evidence="3">
    <location>
        <begin position="166"/>
        <end position="182"/>
    </location>
</feature>
<dbReference type="Proteomes" id="UP001249851">
    <property type="component" value="Unassembled WGS sequence"/>
</dbReference>
<evidence type="ECO:0000256" key="2">
    <source>
        <dbReference type="SAM" id="MobiDB-lite"/>
    </source>
</evidence>
<name>A0AAD9V9F6_ACRCE</name>
<dbReference type="SMART" id="SM00343">
    <property type="entry name" value="ZnF_C2HC"/>
    <property type="match status" value="2"/>
</dbReference>
<keyword evidence="5" id="KW-1185">Reference proteome</keyword>
<dbReference type="Gene3D" id="4.10.60.10">
    <property type="entry name" value="Zinc finger, CCHC-type"/>
    <property type="match status" value="1"/>
</dbReference>
<dbReference type="InterPro" id="IPR050951">
    <property type="entry name" value="Retrovirus_Pol_polyprotein"/>
</dbReference>
<dbReference type="InterPro" id="IPR001878">
    <property type="entry name" value="Znf_CCHC"/>
</dbReference>
<reference evidence="4" key="1">
    <citation type="journal article" date="2023" name="G3 (Bethesda)">
        <title>Whole genome assembly and annotation of the endangered Caribbean coral Acropora cervicornis.</title>
        <authorList>
            <person name="Selwyn J.D."/>
            <person name="Vollmer S.V."/>
        </authorList>
    </citation>
    <scope>NUCLEOTIDE SEQUENCE</scope>
    <source>
        <strain evidence="4">K2</strain>
    </source>
</reference>
<protein>
    <recommendedName>
        <fullName evidence="3">CCHC-type domain-containing protein</fullName>
    </recommendedName>
</protein>
<dbReference type="PANTHER" id="PTHR37984:SF9">
    <property type="entry name" value="INTEGRASE CATALYTIC DOMAIN-CONTAINING PROTEIN"/>
    <property type="match status" value="1"/>
</dbReference>
<comment type="caution">
    <text evidence="4">The sequence shown here is derived from an EMBL/GenBank/DDBJ whole genome shotgun (WGS) entry which is preliminary data.</text>
</comment>
<reference evidence="4" key="2">
    <citation type="journal article" date="2023" name="Science">
        <title>Genomic signatures of disease resistance in endangered staghorn corals.</title>
        <authorList>
            <person name="Vollmer S.V."/>
            <person name="Selwyn J.D."/>
            <person name="Despard B.A."/>
            <person name="Roesel C.L."/>
        </authorList>
    </citation>
    <scope>NUCLEOTIDE SEQUENCE</scope>
    <source>
        <strain evidence="4">K2</strain>
    </source>
</reference>
<dbReference type="SUPFAM" id="SSF57756">
    <property type="entry name" value="Retrovirus zinc finger-like domains"/>
    <property type="match status" value="1"/>
</dbReference>
<proteinExistence type="predicted"/>
<dbReference type="GO" id="GO:0008270">
    <property type="term" value="F:zinc ion binding"/>
    <property type="evidence" value="ECO:0007669"/>
    <property type="project" value="UniProtKB-KW"/>
</dbReference>
<evidence type="ECO:0000256" key="1">
    <source>
        <dbReference type="PROSITE-ProRule" id="PRU00047"/>
    </source>
</evidence>
<feature type="compositionally biased region" description="Basic and acidic residues" evidence="2">
    <location>
        <begin position="327"/>
        <end position="337"/>
    </location>
</feature>
<accession>A0AAD9V9F6</accession>
<dbReference type="PANTHER" id="PTHR37984">
    <property type="entry name" value="PROTEIN CBG26694"/>
    <property type="match status" value="1"/>
</dbReference>
<evidence type="ECO:0000313" key="4">
    <source>
        <dbReference type="EMBL" id="KAK2566134.1"/>
    </source>
</evidence>
<dbReference type="GO" id="GO:0003676">
    <property type="term" value="F:nucleic acid binding"/>
    <property type="evidence" value="ECO:0007669"/>
    <property type="project" value="InterPro"/>
</dbReference>
<keyword evidence="1" id="KW-0479">Metal-binding</keyword>
<feature type="region of interest" description="Disordered" evidence="2">
    <location>
        <begin position="327"/>
        <end position="348"/>
    </location>
</feature>
<dbReference type="EMBL" id="JARQWQ010000017">
    <property type="protein sequence ID" value="KAK2566134.1"/>
    <property type="molecule type" value="Genomic_DNA"/>
</dbReference>
<dbReference type="InterPro" id="IPR036875">
    <property type="entry name" value="Znf_CCHC_sf"/>
</dbReference>